<feature type="region of interest" description="Disordered" evidence="2">
    <location>
        <begin position="623"/>
        <end position="674"/>
    </location>
</feature>
<dbReference type="InParanoid" id="C5DSD3"/>
<dbReference type="STRING" id="559307.C5DSD3"/>
<feature type="compositionally biased region" description="Polar residues" evidence="2">
    <location>
        <begin position="628"/>
        <end position="647"/>
    </location>
</feature>
<protein>
    <submittedName>
        <fullName evidence="4">ZYRO0B15928p</fullName>
    </submittedName>
</protein>
<dbReference type="GO" id="GO:0005737">
    <property type="term" value="C:cytoplasm"/>
    <property type="evidence" value="ECO:0007669"/>
    <property type="project" value="TreeGrafter"/>
</dbReference>
<organism evidence="4 5">
    <name type="scientific">Zygosaccharomyces rouxii (strain ATCC 2623 / CBS 732 / NBRC 1130 / NCYC 568 / NRRL Y-229)</name>
    <dbReference type="NCBI Taxonomy" id="559307"/>
    <lineage>
        <taxon>Eukaryota</taxon>
        <taxon>Fungi</taxon>
        <taxon>Dikarya</taxon>
        <taxon>Ascomycota</taxon>
        <taxon>Saccharomycotina</taxon>
        <taxon>Saccharomycetes</taxon>
        <taxon>Saccharomycetales</taxon>
        <taxon>Saccharomycetaceae</taxon>
        <taxon>Zygosaccharomyces</taxon>
    </lineage>
</organism>
<dbReference type="GO" id="GO:0008017">
    <property type="term" value="F:microtubule binding"/>
    <property type="evidence" value="ECO:0007669"/>
    <property type="project" value="InterPro"/>
</dbReference>
<feature type="coiled-coil region" evidence="1">
    <location>
        <begin position="492"/>
        <end position="519"/>
    </location>
</feature>
<name>C5DSD3_ZYGRC</name>
<dbReference type="Gene3D" id="1.20.58.1520">
    <property type="match status" value="1"/>
</dbReference>
<dbReference type="GO" id="GO:1990023">
    <property type="term" value="C:mitotic spindle midzone"/>
    <property type="evidence" value="ECO:0007669"/>
    <property type="project" value="TreeGrafter"/>
</dbReference>
<dbReference type="PROSITE" id="PS50873">
    <property type="entry name" value="PEROXIDASE_4"/>
    <property type="match status" value="1"/>
</dbReference>
<dbReference type="EMBL" id="CU928174">
    <property type="protein sequence ID" value="CAR26694.1"/>
    <property type="molecule type" value="Genomic_DNA"/>
</dbReference>
<dbReference type="InterPro" id="IPR007145">
    <property type="entry name" value="MAP65_Ase1_PRC1"/>
</dbReference>
<dbReference type="FunCoup" id="C5DSD3">
    <property type="interactions" value="222"/>
</dbReference>
<evidence type="ECO:0000256" key="1">
    <source>
        <dbReference type="SAM" id="Coils"/>
    </source>
</evidence>
<dbReference type="GO" id="GO:0051256">
    <property type="term" value="P:mitotic spindle midzone assembly"/>
    <property type="evidence" value="ECO:0007669"/>
    <property type="project" value="TreeGrafter"/>
</dbReference>
<dbReference type="GO" id="GO:0004601">
    <property type="term" value="F:peroxidase activity"/>
    <property type="evidence" value="ECO:0007669"/>
    <property type="project" value="InterPro"/>
</dbReference>
<feature type="domain" description="Plant heme peroxidase family profile" evidence="3">
    <location>
        <begin position="549"/>
        <end position="843"/>
    </location>
</feature>
<accession>C5DSD3</accession>
<gene>
    <name evidence="4" type="ordered locus">ZYRO0B15928g</name>
</gene>
<evidence type="ECO:0000256" key="2">
    <source>
        <dbReference type="SAM" id="MobiDB-lite"/>
    </source>
</evidence>
<evidence type="ECO:0000313" key="4">
    <source>
        <dbReference type="EMBL" id="CAR26694.1"/>
    </source>
</evidence>
<dbReference type="HOGENOM" id="CLU_333226_0_0_1"/>
<feature type="coiled-coil region" evidence="1">
    <location>
        <begin position="439"/>
        <end position="466"/>
    </location>
</feature>
<dbReference type="Pfam" id="PF03999">
    <property type="entry name" value="MAP65_ASE1"/>
    <property type="match status" value="1"/>
</dbReference>
<dbReference type="AlphaFoldDB" id="C5DSD3"/>
<dbReference type="GO" id="GO:0020037">
    <property type="term" value="F:heme binding"/>
    <property type="evidence" value="ECO:0007669"/>
    <property type="project" value="InterPro"/>
</dbReference>
<dbReference type="PANTHER" id="PTHR19321:SF41">
    <property type="entry name" value="FASCETTO-RELATED"/>
    <property type="match status" value="1"/>
</dbReference>
<dbReference type="PANTHER" id="PTHR19321">
    <property type="entry name" value="PROTEIN REGULATOR OF CYTOKINESIS 1 PRC1-RELATED"/>
    <property type="match status" value="1"/>
</dbReference>
<evidence type="ECO:0000313" key="5">
    <source>
        <dbReference type="Proteomes" id="UP000008536"/>
    </source>
</evidence>
<evidence type="ECO:0000259" key="3">
    <source>
        <dbReference type="PROSITE" id="PS50873"/>
    </source>
</evidence>
<feature type="compositionally biased region" description="Polar residues" evidence="2">
    <location>
        <begin position="1"/>
        <end position="14"/>
    </location>
</feature>
<keyword evidence="5" id="KW-1185">Reference proteome</keyword>
<dbReference type="GO" id="GO:0006979">
    <property type="term" value="P:response to oxidative stress"/>
    <property type="evidence" value="ECO:0007669"/>
    <property type="project" value="InterPro"/>
</dbReference>
<dbReference type="Proteomes" id="UP000008536">
    <property type="component" value="Chromosome B"/>
</dbReference>
<dbReference type="InterPro" id="IPR002016">
    <property type="entry name" value="Haem_peroxidase"/>
</dbReference>
<proteinExistence type="predicted"/>
<feature type="region of interest" description="Disordered" evidence="2">
    <location>
        <begin position="1"/>
        <end position="25"/>
    </location>
</feature>
<reference evidence="4 5" key="1">
    <citation type="journal article" date="2009" name="Genome Res.">
        <title>Comparative genomics of protoploid Saccharomycetaceae.</title>
        <authorList>
            <consortium name="The Genolevures Consortium"/>
            <person name="Souciet J.-L."/>
            <person name="Dujon B."/>
            <person name="Gaillardin C."/>
            <person name="Johnston M."/>
            <person name="Baret P.V."/>
            <person name="Cliften P."/>
            <person name="Sherman D.J."/>
            <person name="Weissenbach J."/>
            <person name="Westhof E."/>
            <person name="Wincker P."/>
            <person name="Jubin C."/>
            <person name="Poulain J."/>
            <person name="Barbe V."/>
            <person name="Segurens B."/>
            <person name="Artiguenave F."/>
            <person name="Anthouard V."/>
            <person name="Vacherie B."/>
            <person name="Val M.-E."/>
            <person name="Fulton R.S."/>
            <person name="Minx P."/>
            <person name="Wilson R."/>
            <person name="Durrens P."/>
            <person name="Jean G."/>
            <person name="Marck C."/>
            <person name="Martin T."/>
            <person name="Nikolski M."/>
            <person name="Rolland T."/>
            <person name="Seret M.-L."/>
            <person name="Casaregola S."/>
            <person name="Despons L."/>
            <person name="Fairhead C."/>
            <person name="Fischer G."/>
            <person name="Lafontaine I."/>
            <person name="Leh V."/>
            <person name="Lemaire M."/>
            <person name="de Montigny J."/>
            <person name="Neuveglise C."/>
            <person name="Thierry A."/>
            <person name="Blanc-Lenfle I."/>
            <person name="Bleykasten C."/>
            <person name="Diffels J."/>
            <person name="Fritsch E."/>
            <person name="Frangeul L."/>
            <person name="Goeffon A."/>
            <person name="Jauniaux N."/>
            <person name="Kachouri-Lafond R."/>
            <person name="Payen C."/>
            <person name="Potier S."/>
            <person name="Pribylova L."/>
            <person name="Ozanne C."/>
            <person name="Richard G.-F."/>
            <person name="Sacerdot C."/>
            <person name="Straub M.-L."/>
            <person name="Talla E."/>
        </authorList>
    </citation>
    <scope>NUCLEOTIDE SEQUENCE [LARGE SCALE GENOMIC DNA]</scope>
    <source>
        <strain evidence="4 5">ATCC 2623 / CBS 732 / BCRC 21506 / NBRC 1130 / NCYC 568 / NRRL Y-229</strain>
    </source>
</reference>
<feature type="coiled-coil region" evidence="1">
    <location>
        <begin position="144"/>
        <end position="171"/>
    </location>
</feature>
<dbReference type="KEGG" id="zro:ZYRO0B15928g"/>
<keyword evidence="1" id="KW-0175">Coiled coil</keyword>
<sequence length="919" mass="104468">MFDAMTSASTSPTSDSKHHSDTNSVNTMTTAVPQLLSTPGTHTSQNEPKEYMKLTPVHLQCLTSPLRQGGIAQGNTDGTNCLSNQEFRIDDTYKENFNLISRQLEKLLEGLNVIYRKIGYSNAEIVGKEKLIFNTLSGSITSFFDHAENDMKNLTEENETAQEILNRMLEIMRDSSGIDTIPDIYVRNAILIPSCKTVFQSPKKPLSILSKRKLLRTARGFVFKSYLPAFIRYMEVSIRLQALVEVVGEKLGDLPNGGEMVNDLPSLESLKHYREDLKSHQTNLDFISNYFVDHKGELLYNDHFNDISEDKIQILGQTIQIYQEEYDFRISHLKSVANNISQLVSELKTDLDPQVQRILSLYLQLDSNVMPKMYTSVHKSTIESLEKVLREQQTIYEKRKEIKEALLTKCESLWNRLKIPQAYIDNFLKHCEGHSTAVTRKIVRELEKLEEMKKKLIKTLIEESSQRIEELWSFLQYEDEEKSQFLYIFESLRESSTTLEDDERLLEACENEIKSLEEKLSVYKPTLQLVQEFESLRADKLSLETSSKDSSRLLARNSHKILLQEEKTRKRVTRHFPRVIKDLKNGLEDIQTTFGKPLVVNGQDMMEIVTQVEEELISKYPKSRLNLGGTNSKMGNSSTRSSSNNEGRVTKKSIPEKGRRSTIPARAIGAKTTRAPTQIPAAAPVPTPVTNHRASSFMNQTPVTKIIGGFPTVNDSTTTKLDSSQNKKYMRGFKAASPTVQANSLLPPKLVTRLPNTRIPEPSRIARKHSGNLSSSPVFQPRPVANLVRPATLFQVSPNKINQQRSQIPTLSKSSSILTQEFMNSVDKENLVDSTPRLQQKGEFLNFSSPYREPDNSVYKISKSPDGKCTLKVREDSHLESGFDDTSILDEDNEKDFNTWKNEQLAKVRTIRPSRQQAP</sequence>